<evidence type="ECO:0000256" key="1">
    <source>
        <dbReference type="SAM" id="MobiDB-lite"/>
    </source>
</evidence>
<feature type="compositionally biased region" description="Basic and acidic residues" evidence="1">
    <location>
        <begin position="156"/>
        <end position="181"/>
    </location>
</feature>
<evidence type="ECO:0000313" key="3">
    <source>
        <dbReference type="Proteomes" id="UP001145742"/>
    </source>
</evidence>
<organism evidence="2 3">
    <name type="scientific">Willisornis vidua</name>
    <name type="common">Xingu scale-backed antbird</name>
    <dbReference type="NCBI Taxonomy" id="1566151"/>
    <lineage>
        <taxon>Eukaryota</taxon>
        <taxon>Metazoa</taxon>
        <taxon>Chordata</taxon>
        <taxon>Craniata</taxon>
        <taxon>Vertebrata</taxon>
        <taxon>Euteleostomi</taxon>
        <taxon>Archelosauria</taxon>
        <taxon>Archosauria</taxon>
        <taxon>Dinosauria</taxon>
        <taxon>Saurischia</taxon>
        <taxon>Theropoda</taxon>
        <taxon>Coelurosauria</taxon>
        <taxon>Aves</taxon>
        <taxon>Neognathae</taxon>
        <taxon>Neoaves</taxon>
        <taxon>Telluraves</taxon>
        <taxon>Australaves</taxon>
        <taxon>Passeriformes</taxon>
        <taxon>Thamnophilidae</taxon>
        <taxon>Willisornis</taxon>
    </lineage>
</organism>
<reference evidence="2" key="1">
    <citation type="submission" date="2019-10" db="EMBL/GenBank/DDBJ databases">
        <authorList>
            <person name="Soares A.E.R."/>
            <person name="Aleixo A."/>
            <person name="Schneider P."/>
            <person name="Miyaki C.Y."/>
            <person name="Schneider M.P."/>
            <person name="Mello C."/>
            <person name="Vasconcelos A.T.R."/>
        </authorList>
    </citation>
    <scope>NUCLEOTIDE SEQUENCE</scope>
    <source>
        <tissue evidence="2">Muscle</tissue>
    </source>
</reference>
<comment type="caution">
    <text evidence="2">The sequence shown here is derived from an EMBL/GenBank/DDBJ whole genome shotgun (WGS) entry which is preliminary data.</text>
</comment>
<evidence type="ECO:0000313" key="2">
    <source>
        <dbReference type="EMBL" id="KAJ7407026.1"/>
    </source>
</evidence>
<name>A0ABQ9CW13_9PASS</name>
<gene>
    <name evidence="2" type="ORF">WISP_129253</name>
</gene>
<sequence>MSATPYLLEFGVVHVVETGANTLNIADEGWTYILPPTLSFTSLSESQSSARVTAQSVGKETSETSQPDISNPKLKWKSDIISPDPIEVKGSFVIDFNKTRIHPRKEYVSIPLASLLYLKLIMHLMYLTRCSSVLLGLTVYQETSVCKKHLSHHPVLRKDNDQGPEKTQRKGENNTSEDTDHIINQRKELIRSWFK</sequence>
<accession>A0ABQ9CW13</accession>
<dbReference type="EMBL" id="WHWB01034619">
    <property type="protein sequence ID" value="KAJ7407026.1"/>
    <property type="molecule type" value="Genomic_DNA"/>
</dbReference>
<dbReference type="Proteomes" id="UP001145742">
    <property type="component" value="Unassembled WGS sequence"/>
</dbReference>
<keyword evidence="3" id="KW-1185">Reference proteome</keyword>
<proteinExistence type="predicted"/>
<protein>
    <submittedName>
        <fullName evidence="2">Uncharacterized protein</fullName>
    </submittedName>
</protein>
<feature type="region of interest" description="Disordered" evidence="1">
    <location>
        <begin position="155"/>
        <end position="181"/>
    </location>
</feature>